<accession>A0A069PI66</accession>
<protein>
    <recommendedName>
        <fullName evidence="3">Preprotein translocase subunit SecA</fullName>
    </recommendedName>
</protein>
<name>A0A069PI66_9BURK</name>
<gene>
    <name evidence="1" type="ORF">BG61_31355</name>
</gene>
<dbReference type="Proteomes" id="UP000027466">
    <property type="component" value="Unassembled WGS sequence"/>
</dbReference>
<keyword evidence="2" id="KW-1185">Reference proteome</keyword>
<evidence type="ECO:0000313" key="2">
    <source>
        <dbReference type="Proteomes" id="UP000027466"/>
    </source>
</evidence>
<sequence>MLSPHEISTLLLIQRSPYQVEALGDETARLRHERLVEVELLASGHAFARLTSSGLEMLRRLDAFSKRQALPRDERSERRA</sequence>
<proteinExistence type="predicted"/>
<evidence type="ECO:0000313" key="1">
    <source>
        <dbReference type="EMBL" id="KDR39584.1"/>
    </source>
</evidence>
<dbReference type="EMBL" id="JFHC01000056">
    <property type="protein sequence ID" value="KDR39584.1"/>
    <property type="molecule type" value="Genomic_DNA"/>
</dbReference>
<reference evidence="1 2" key="1">
    <citation type="submission" date="2014-03" db="EMBL/GenBank/DDBJ databases">
        <title>Draft Genome Sequences of Four Burkholderia Strains.</title>
        <authorList>
            <person name="Liu X.Y."/>
            <person name="Li C.X."/>
            <person name="Xu J.H."/>
        </authorList>
    </citation>
    <scope>NUCLEOTIDE SEQUENCE [LARGE SCALE GENOMIC DNA]</scope>
    <source>
        <strain evidence="1 2">DSM 50014</strain>
    </source>
</reference>
<dbReference type="AlphaFoldDB" id="A0A069PI66"/>
<organism evidence="1 2">
    <name type="scientific">Caballeronia glathei</name>
    <dbReference type="NCBI Taxonomy" id="60547"/>
    <lineage>
        <taxon>Bacteria</taxon>
        <taxon>Pseudomonadati</taxon>
        <taxon>Pseudomonadota</taxon>
        <taxon>Betaproteobacteria</taxon>
        <taxon>Burkholderiales</taxon>
        <taxon>Burkholderiaceae</taxon>
        <taxon>Caballeronia</taxon>
    </lineage>
</organism>
<comment type="caution">
    <text evidence="1">The sequence shown here is derived from an EMBL/GenBank/DDBJ whole genome shotgun (WGS) entry which is preliminary data.</text>
</comment>
<evidence type="ECO:0008006" key="3">
    <source>
        <dbReference type="Google" id="ProtNLM"/>
    </source>
</evidence>